<accession>A0AA43QMM5</accession>
<protein>
    <submittedName>
        <fullName evidence="2">Uncharacterized protein</fullName>
    </submittedName>
</protein>
<comment type="caution">
    <text evidence="2">The sequence shown here is derived from an EMBL/GenBank/DDBJ whole genome shotgun (WGS) entry which is preliminary data.</text>
</comment>
<dbReference type="AlphaFoldDB" id="A0AA43QMM5"/>
<feature type="compositionally biased region" description="Polar residues" evidence="1">
    <location>
        <begin position="83"/>
        <end position="94"/>
    </location>
</feature>
<keyword evidence="3" id="KW-1185">Reference proteome</keyword>
<feature type="region of interest" description="Disordered" evidence="1">
    <location>
        <begin position="57"/>
        <end position="102"/>
    </location>
</feature>
<organism evidence="2 3">
    <name type="scientific">Ramalina farinacea</name>
    <dbReference type="NCBI Taxonomy" id="258253"/>
    <lineage>
        <taxon>Eukaryota</taxon>
        <taxon>Fungi</taxon>
        <taxon>Dikarya</taxon>
        <taxon>Ascomycota</taxon>
        <taxon>Pezizomycotina</taxon>
        <taxon>Lecanoromycetes</taxon>
        <taxon>OSLEUM clade</taxon>
        <taxon>Lecanoromycetidae</taxon>
        <taxon>Lecanorales</taxon>
        <taxon>Lecanorineae</taxon>
        <taxon>Ramalinaceae</taxon>
        <taxon>Ramalina</taxon>
    </lineage>
</organism>
<gene>
    <name evidence="2" type="ORF">OHK93_007669</name>
</gene>
<evidence type="ECO:0000313" key="3">
    <source>
        <dbReference type="Proteomes" id="UP001161017"/>
    </source>
</evidence>
<name>A0AA43QMM5_9LECA</name>
<reference evidence="2" key="1">
    <citation type="journal article" date="2023" name="Genome Biol. Evol.">
        <title>First Whole Genome Sequence and Flow Cytometry Genome Size Data for the Lichen-Forming Fungus Ramalina farinacea (Ascomycota).</title>
        <authorList>
            <person name="Llewellyn T."/>
            <person name="Mian S."/>
            <person name="Hill R."/>
            <person name="Leitch I.J."/>
            <person name="Gaya E."/>
        </authorList>
    </citation>
    <scope>NUCLEOTIDE SEQUENCE</scope>
    <source>
        <strain evidence="2">LIQ254RAFAR</strain>
    </source>
</reference>
<evidence type="ECO:0000256" key="1">
    <source>
        <dbReference type="SAM" id="MobiDB-lite"/>
    </source>
</evidence>
<feature type="compositionally biased region" description="Polar residues" evidence="1">
    <location>
        <begin position="62"/>
        <end position="72"/>
    </location>
</feature>
<dbReference type="EMBL" id="JAPUFD010000007">
    <property type="protein sequence ID" value="MDI1488394.1"/>
    <property type="molecule type" value="Genomic_DNA"/>
</dbReference>
<evidence type="ECO:0000313" key="2">
    <source>
        <dbReference type="EMBL" id="MDI1488394.1"/>
    </source>
</evidence>
<dbReference type="Proteomes" id="UP001161017">
    <property type="component" value="Unassembled WGS sequence"/>
</dbReference>
<sequence length="295" mass="31128">MFNATSPPATLRPVLRPAKSTGWSWPRLVTVHEAQAKPTTGSGASLPHSARQSIGAMDKEPTLNTVQESTNPEDAALTEKRYSMTTSPDDSQTGYAGAGDSDFVRPYEGDFAAQPAKSSIGTAKPAASAAVVLPEESAMDTPQSEPGLVNGPSTIADHSMTPQVGSAIPTIKIQGPSRGASEAGPDENNLDSIVEHPLPDRRVMSFEEASQEARERGADMVAVVPHPTDATQPPGCVPVKVKKRKTALRKARNLAARKIILKATLGRQLAVPTKEALRRLAKGEDVAITDITVMG</sequence>
<proteinExistence type="predicted"/>